<feature type="transmembrane region" description="Helical" evidence="7">
    <location>
        <begin position="278"/>
        <end position="302"/>
    </location>
</feature>
<evidence type="ECO:0000313" key="10">
    <source>
        <dbReference type="Proteomes" id="UP000621454"/>
    </source>
</evidence>
<evidence type="ECO:0000256" key="1">
    <source>
        <dbReference type="ARBA" id="ARBA00004651"/>
    </source>
</evidence>
<keyword evidence="10" id="KW-1185">Reference proteome</keyword>
<reference evidence="9" key="2">
    <citation type="submission" date="2020-09" db="EMBL/GenBank/DDBJ databases">
        <authorList>
            <person name="Sun Q."/>
            <person name="Zhou Y."/>
        </authorList>
    </citation>
    <scope>NUCLEOTIDE SEQUENCE</scope>
    <source>
        <strain evidence="9">CGMCC 1.12827</strain>
    </source>
</reference>
<feature type="transmembrane region" description="Helical" evidence="7">
    <location>
        <begin position="401"/>
        <end position="423"/>
    </location>
</feature>
<evidence type="ECO:0000259" key="8">
    <source>
        <dbReference type="PROSITE" id="PS50850"/>
    </source>
</evidence>
<protein>
    <submittedName>
        <fullName evidence="9">MFS transporter</fullName>
    </submittedName>
</protein>
<dbReference type="Gene3D" id="1.20.1250.20">
    <property type="entry name" value="MFS general substrate transporter like domains"/>
    <property type="match status" value="1"/>
</dbReference>
<dbReference type="InterPro" id="IPR020846">
    <property type="entry name" value="MFS_dom"/>
</dbReference>
<reference evidence="9" key="1">
    <citation type="journal article" date="2014" name="Int. J. Syst. Evol. Microbiol.">
        <title>Complete genome sequence of Corynebacterium casei LMG S-19264T (=DSM 44701T), isolated from a smear-ripened cheese.</title>
        <authorList>
            <consortium name="US DOE Joint Genome Institute (JGI-PGF)"/>
            <person name="Walter F."/>
            <person name="Albersmeier A."/>
            <person name="Kalinowski J."/>
            <person name="Ruckert C."/>
        </authorList>
    </citation>
    <scope>NUCLEOTIDE SEQUENCE</scope>
    <source>
        <strain evidence="9">CGMCC 1.12827</strain>
    </source>
</reference>
<comment type="caution">
    <text evidence="9">The sequence shown here is derived from an EMBL/GenBank/DDBJ whole genome shotgun (WGS) entry which is preliminary data.</text>
</comment>
<dbReference type="AlphaFoldDB" id="A0A916TB40"/>
<feature type="transmembrane region" description="Helical" evidence="7">
    <location>
        <begin position="136"/>
        <end position="158"/>
    </location>
</feature>
<feature type="transmembrane region" description="Helical" evidence="7">
    <location>
        <begin position="112"/>
        <end position="130"/>
    </location>
</feature>
<dbReference type="PANTHER" id="PTHR23517">
    <property type="entry name" value="RESISTANCE PROTEIN MDTM, PUTATIVE-RELATED-RELATED"/>
    <property type="match status" value="1"/>
</dbReference>
<evidence type="ECO:0000256" key="7">
    <source>
        <dbReference type="SAM" id="Phobius"/>
    </source>
</evidence>
<feature type="domain" description="Major facilitator superfamily (MFS) profile" evidence="8">
    <location>
        <begin position="44"/>
        <end position="426"/>
    </location>
</feature>
<feature type="transmembrane region" description="Helical" evidence="7">
    <location>
        <begin position="50"/>
        <end position="71"/>
    </location>
</feature>
<keyword evidence="3" id="KW-1003">Cell membrane</keyword>
<organism evidence="9 10">
    <name type="scientific">Gordonia jinhuaensis</name>
    <dbReference type="NCBI Taxonomy" id="1517702"/>
    <lineage>
        <taxon>Bacteria</taxon>
        <taxon>Bacillati</taxon>
        <taxon>Actinomycetota</taxon>
        <taxon>Actinomycetes</taxon>
        <taxon>Mycobacteriales</taxon>
        <taxon>Gordoniaceae</taxon>
        <taxon>Gordonia</taxon>
    </lineage>
</organism>
<name>A0A916TB40_9ACTN</name>
<comment type="subcellular location">
    <subcellularLocation>
        <location evidence="1">Cell membrane</location>
        <topology evidence="1">Multi-pass membrane protein</topology>
    </subcellularLocation>
</comment>
<dbReference type="PROSITE" id="PS50850">
    <property type="entry name" value="MFS"/>
    <property type="match status" value="1"/>
</dbReference>
<feature type="transmembrane region" description="Helical" evidence="7">
    <location>
        <begin position="170"/>
        <end position="196"/>
    </location>
</feature>
<evidence type="ECO:0000256" key="6">
    <source>
        <dbReference type="ARBA" id="ARBA00023136"/>
    </source>
</evidence>
<dbReference type="PANTHER" id="PTHR23517:SF13">
    <property type="entry name" value="MAJOR FACILITATOR SUPERFAMILY MFS_1"/>
    <property type="match status" value="1"/>
</dbReference>
<dbReference type="InterPro" id="IPR036259">
    <property type="entry name" value="MFS_trans_sf"/>
</dbReference>
<dbReference type="SUPFAM" id="SSF103473">
    <property type="entry name" value="MFS general substrate transporter"/>
    <property type="match status" value="1"/>
</dbReference>
<sequence>MDAAFTIVCAMTNTTDRASDAPYSGDVATSADSHLADGARDHRSAATAGLAFVLAGVMLGATMPTALYSTYQHNFGFSLLTVTVIFAMYAFGVLAALLAFGTWSDVLGRRPVLLMGLAFAALSDVVFLLADSTGWLLVGRVISGLSAGVFVGTASVAVTEMAGGRLSSRAPLIASVANIGGLGIGPVIAAMLVAWVPGPMRTSFWVHLGLVAASTVVVLLVPETRGRRPGKLRPMPLGVPADMRVYFMRASLLGFAGFAVMGLFTGVAPSIATKITGVHSAIAVSFLVFSMFIGSVVGQLAARRVRQEVAERTSILLFVVAMVLLILTFVVGNPILLAITGLVGGVGQGMSFAKGLAVITTTAPAEQKAAVTSAFFVVCYIAISVPVIAEGLLAQYWQFKGAGIVFAVVIAVLALLAGALEVVESRKQRGTPIER</sequence>
<feature type="transmembrane region" description="Helical" evidence="7">
    <location>
        <begin position="337"/>
        <end position="357"/>
    </location>
</feature>
<evidence type="ECO:0000256" key="4">
    <source>
        <dbReference type="ARBA" id="ARBA00022692"/>
    </source>
</evidence>
<dbReference type="EMBL" id="BMGC01000020">
    <property type="protein sequence ID" value="GGB37775.1"/>
    <property type="molecule type" value="Genomic_DNA"/>
</dbReference>
<evidence type="ECO:0000256" key="3">
    <source>
        <dbReference type="ARBA" id="ARBA00022475"/>
    </source>
</evidence>
<feature type="transmembrane region" description="Helical" evidence="7">
    <location>
        <begin position="314"/>
        <end position="331"/>
    </location>
</feature>
<dbReference type="GO" id="GO:0005886">
    <property type="term" value="C:plasma membrane"/>
    <property type="evidence" value="ECO:0007669"/>
    <property type="project" value="UniProtKB-SubCell"/>
</dbReference>
<evidence type="ECO:0000256" key="5">
    <source>
        <dbReference type="ARBA" id="ARBA00022989"/>
    </source>
</evidence>
<dbReference type="InterPro" id="IPR011701">
    <property type="entry name" value="MFS"/>
</dbReference>
<dbReference type="InterPro" id="IPR050171">
    <property type="entry name" value="MFS_Transporters"/>
</dbReference>
<evidence type="ECO:0000256" key="2">
    <source>
        <dbReference type="ARBA" id="ARBA00022448"/>
    </source>
</evidence>
<keyword evidence="2" id="KW-0813">Transport</keyword>
<dbReference type="Proteomes" id="UP000621454">
    <property type="component" value="Unassembled WGS sequence"/>
</dbReference>
<evidence type="ECO:0000313" key="9">
    <source>
        <dbReference type="EMBL" id="GGB37775.1"/>
    </source>
</evidence>
<feature type="transmembrane region" description="Helical" evidence="7">
    <location>
        <begin position="252"/>
        <end position="272"/>
    </location>
</feature>
<feature type="transmembrane region" description="Helical" evidence="7">
    <location>
        <begin position="369"/>
        <end position="389"/>
    </location>
</feature>
<feature type="transmembrane region" description="Helical" evidence="7">
    <location>
        <begin position="202"/>
        <end position="221"/>
    </location>
</feature>
<feature type="transmembrane region" description="Helical" evidence="7">
    <location>
        <begin position="77"/>
        <end position="100"/>
    </location>
</feature>
<accession>A0A916TB40</accession>
<proteinExistence type="predicted"/>
<dbReference type="Pfam" id="PF07690">
    <property type="entry name" value="MFS_1"/>
    <property type="match status" value="1"/>
</dbReference>
<gene>
    <name evidence="9" type="ORF">GCM10011489_26920</name>
</gene>
<keyword evidence="6 7" id="KW-0472">Membrane</keyword>
<keyword evidence="4 7" id="KW-0812">Transmembrane</keyword>
<dbReference type="GO" id="GO:0022857">
    <property type="term" value="F:transmembrane transporter activity"/>
    <property type="evidence" value="ECO:0007669"/>
    <property type="project" value="InterPro"/>
</dbReference>
<keyword evidence="5 7" id="KW-1133">Transmembrane helix</keyword>